<proteinExistence type="predicted"/>
<reference evidence="1" key="1">
    <citation type="journal article" date="2020" name="J Insects Food Feed">
        <title>The yellow mealworm (Tenebrio molitor) genome: a resource for the emerging insects as food and feed industry.</title>
        <authorList>
            <person name="Eriksson T."/>
            <person name="Andere A."/>
            <person name="Kelstrup H."/>
            <person name="Emery V."/>
            <person name="Picard C."/>
        </authorList>
    </citation>
    <scope>NUCLEOTIDE SEQUENCE</scope>
    <source>
        <strain evidence="1">Stoneville</strain>
        <tissue evidence="1">Whole head</tissue>
    </source>
</reference>
<name>A0A8J6HIV2_TENMO</name>
<dbReference type="Proteomes" id="UP000719412">
    <property type="component" value="Unassembled WGS sequence"/>
</dbReference>
<comment type="caution">
    <text evidence="1">The sequence shown here is derived from an EMBL/GenBank/DDBJ whole genome shotgun (WGS) entry which is preliminary data.</text>
</comment>
<evidence type="ECO:0000313" key="2">
    <source>
        <dbReference type="Proteomes" id="UP000719412"/>
    </source>
</evidence>
<reference evidence="1" key="2">
    <citation type="submission" date="2021-08" db="EMBL/GenBank/DDBJ databases">
        <authorList>
            <person name="Eriksson T."/>
        </authorList>
    </citation>
    <scope>NUCLEOTIDE SEQUENCE</scope>
    <source>
        <strain evidence="1">Stoneville</strain>
        <tissue evidence="1">Whole head</tissue>
    </source>
</reference>
<sequence>MTVTDEMRSGDDSKCGRQIALKNDMALDHPRERSLSAERGCFTIIRRRTSRYGTVIWLELPLINGLSEMNLQLNDNYLYKARGHSTTGKR</sequence>
<keyword evidence="2" id="KW-1185">Reference proteome</keyword>
<accession>A0A8J6HIV2</accession>
<dbReference type="AlphaFoldDB" id="A0A8J6HIV2"/>
<dbReference type="EMBL" id="JABDTM020022764">
    <property type="protein sequence ID" value="KAH0815671.1"/>
    <property type="molecule type" value="Genomic_DNA"/>
</dbReference>
<evidence type="ECO:0000313" key="1">
    <source>
        <dbReference type="EMBL" id="KAH0815671.1"/>
    </source>
</evidence>
<protein>
    <submittedName>
        <fullName evidence="1">Uncharacterized protein</fullName>
    </submittedName>
</protein>
<gene>
    <name evidence="1" type="ORF">GEV33_007121</name>
</gene>
<organism evidence="1 2">
    <name type="scientific">Tenebrio molitor</name>
    <name type="common">Yellow mealworm beetle</name>
    <dbReference type="NCBI Taxonomy" id="7067"/>
    <lineage>
        <taxon>Eukaryota</taxon>
        <taxon>Metazoa</taxon>
        <taxon>Ecdysozoa</taxon>
        <taxon>Arthropoda</taxon>
        <taxon>Hexapoda</taxon>
        <taxon>Insecta</taxon>
        <taxon>Pterygota</taxon>
        <taxon>Neoptera</taxon>
        <taxon>Endopterygota</taxon>
        <taxon>Coleoptera</taxon>
        <taxon>Polyphaga</taxon>
        <taxon>Cucujiformia</taxon>
        <taxon>Tenebrionidae</taxon>
        <taxon>Tenebrio</taxon>
    </lineage>
</organism>